<evidence type="ECO:0000256" key="1">
    <source>
        <dbReference type="SAM" id="MobiDB-lite"/>
    </source>
</evidence>
<evidence type="ECO:0000313" key="2">
    <source>
        <dbReference type="EMBL" id="MFI2478666.1"/>
    </source>
</evidence>
<dbReference type="Proteomes" id="UP001611415">
    <property type="component" value="Unassembled WGS sequence"/>
</dbReference>
<proteinExistence type="predicted"/>
<reference evidence="2 3" key="1">
    <citation type="submission" date="2024-10" db="EMBL/GenBank/DDBJ databases">
        <title>The Natural Products Discovery Center: Release of the First 8490 Sequenced Strains for Exploring Actinobacteria Biosynthetic Diversity.</title>
        <authorList>
            <person name="Kalkreuter E."/>
            <person name="Kautsar S.A."/>
            <person name="Yang D."/>
            <person name="Bader C.D."/>
            <person name="Teijaro C.N."/>
            <person name="Fluegel L."/>
            <person name="Davis C.M."/>
            <person name="Simpson J.R."/>
            <person name="Lauterbach L."/>
            <person name="Steele A.D."/>
            <person name="Gui C."/>
            <person name="Meng S."/>
            <person name="Li G."/>
            <person name="Viehrig K."/>
            <person name="Ye F."/>
            <person name="Su P."/>
            <person name="Kiefer A.F."/>
            <person name="Nichols A."/>
            <person name="Cepeda A.J."/>
            <person name="Yan W."/>
            <person name="Fan B."/>
            <person name="Jiang Y."/>
            <person name="Adhikari A."/>
            <person name="Zheng C.-J."/>
            <person name="Schuster L."/>
            <person name="Cowan T.M."/>
            <person name="Smanski M.J."/>
            <person name="Chevrette M.G."/>
            <person name="De Carvalho L.P.S."/>
            <person name="Shen B."/>
        </authorList>
    </citation>
    <scope>NUCLEOTIDE SEQUENCE [LARGE SCALE GENOMIC DNA]</scope>
    <source>
        <strain evidence="2 3">NPDC019275</strain>
    </source>
</reference>
<name>A0ABW7XC08_9NOCA</name>
<feature type="region of interest" description="Disordered" evidence="1">
    <location>
        <begin position="1"/>
        <end position="22"/>
    </location>
</feature>
<dbReference type="RefSeq" id="WP_397096271.1">
    <property type="nucleotide sequence ID" value="NZ_JBIRYO010000048.1"/>
</dbReference>
<dbReference type="EMBL" id="JBIRYO010000048">
    <property type="protein sequence ID" value="MFI2478666.1"/>
    <property type="molecule type" value="Genomic_DNA"/>
</dbReference>
<evidence type="ECO:0000313" key="3">
    <source>
        <dbReference type="Proteomes" id="UP001611415"/>
    </source>
</evidence>
<accession>A0ABW7XC08</accession>
<gene>
    <name evidence="2" type="ORF">ACH49W_35435</name>
</gene>
<keyword evidence="3" id="KW-1185">Reference proteome</keyword>
<organism evidence="2 3">
    <name type="scientific">Nocardia xishanensis</name>
    <dbReference type="NCBI Taxonomy" id="238964"/>
    <lineage>
        <taxon>Bacteria</taxon>
        <taxon>Bacillati</taxon>
        <taxon>Actinomycetota</taxon>
        <taxon>Actinomycetes</taxon>
        <taxon>Mycobacteriales</taxon>
        <taxon>Nocardiaceae</taxon>
        <taxon>Nocardia</taxon>
    </lineage>
</organism>
<comment type="caution">
    <text evidence="2">The sequence shown here is derived from an EMBL/GenBank/DDBJ whole genome shotgun (WGS) entry which is preliminary data.</text>
</comment>
<sequence length="86" mass="9437">MPVIAAENRRDQIIAPDGDGDRDDLGRRSHVCGYLQHRAFADPHQREGELAMAEDAHIGYYDTHDGVLFHTPDACGHVIGTVISSV</sequence>
<protein>
    <submittedName>
        <fullName evidence="2">Uncharacterized protein</fullName>
    </submittedName>
</protein>